<dbReference type="EMBL" id="FOMW01000005">
    <property type="protein sequence ID" value="SFE20678.1"/>
    <property type="molecule type" value="Genomic_DNA"/>
</dbReference>
<dbReference type="OrthoDB" id="9921830at2"/>
<name>A0A1I1YNS2_9RHOB</name>
<sequence>MSNIKHALQALQDARQAHEAAISIGDACQTANGGKASPAKEVAIGNAAEAVGKAERALMAIEPQTPIDALRKVKALICEGMVDEAIAALRADAERLSEPKRDPLADLDARCRPLRKLINSVDNSDPLLDDMIEELHRLEGEMLKHVPTTAEGLAALANLHWQTEGPVSHMGSTDWQESMRNPAYVAMLNLRTGARRLAGEASQ</sequence>
<protein>
    <submittedName>
        <fullName evidence="1">Uncharacterized protein</fullName>
    </submittedName>
</protein>
<organism evidence="1 2">
    <name type="scientific">Sulfitobacter brevis</name>
    <dbReference type="NCBI Taxonomy" id="74348"/>
    <lineage>
        <taxon>Bacteria</taxon>
        <taxon>Pseudomonadati</taxon>
        <taxon>Pseudomonadota</taxon>
        <taxon>Alphaproteobacteria</taxon>
        <taxon>Rhodobacterales</taxon>
        <taxon>Roseobacteraceae</taxon>
        <taxon>Sulfitobacter</taxon>
    </lineage>
</organism>
<evidence type="ECO:0000313" key="2">
    <source>
        <dbReference type="Proteomes" id="UP000198977"/>
    </source>
</evidence>
<dbReference type="Proteomes" id="UP000198977">
    <property type="component" value="Unassembled WGS sequence"/>
</dbReference>
<dbReference type="RefSeq" id="WP_093923546.1">
    <property type="nucleotide sequence ID" value="NZ_FOMW01000005.1"/>
</dbReference>
<dbReference type="STRING" id="74348.SAMN04488523_105313"/>
<keyword evidence="2" id="KW-1185">Reference proteome</keyword>
<gene>
    <name evidence="1" type="ORF">SAMN04488523_105313</name>
</gene>
<proteinExistence type="predicted"/>
<dbReference type="AlphaFoldDB" id="A0A1I1YNS2"/>
<evidence type="ECO:0000313" key="1">
    <source>
        <dbReference type="EMBL" id="SFE20678.1"/>
    </source>
</evidence>
<accession>A0A1I1YNS2</accession>
<reference evidence="1 2" key="1">
    <citation type="submission" date="2016-10" db="EMBL/GenBank/DDBJ databases">
        <authorList>
            <person name="de Groot N.N."/>
        </authorList>
    </citation>
    <scope>NUCLEOTIDE SEQUENCE [LARGE SCALE GENOMIC DNA]</scope>
    <source>
        <strain evidence="1 2">DSM 11443</strain>
    </source>
</reference>